<comment type="caution">
    <text evidence="1">The sequence shown here is derived from an EMBL/GenBank/DDBJ whole genome shotgun (WGS) entry which is preliminary data.</text>
</comment>
<protein>
    <submittedName>
        <fullName evidence="1">Uncharacterized protein</fullName>
    </submittedName>
</protein>
<gene>
    <name evidence="1" type="ORF">F5144DRAFT_621172</name>
</gene>
<evidence type="ECO:0000313" key="2">
    <source>
        <dbReference type="Proteomes" id="UP000724584"/>
    </source>
</evidence>
<sequence length="1081" mass="121121">MEDRRRLAAPELTQWVKKIKNKMTSLPPMGDFQDPRADFRHGFVLRLRLSRHEREMLEVAAADEDGASSPLPATGQPGLAKQVAVLLFLRWSFAHHTLRELLSQLGEAETDSGSESSEFGDGTNSETSWGWHPAAKKSAAEKEHQSALLKSFAVGLATRLDYALPFDARRERVKELLSDPENVEFWDNYQNCHGSMARELDNDNPEKFAVAPIPEDEKIWLGLANKVIKTHHVMRKWPGVHEAAAFAGQALGIRGMGPEYPFIGTWFKRYLAAISQATEHKGRPNIYAYWIWNGTGQSNSRLIRNLGEFRCSADHPEYEEDWVQTVYASVDAADVWDVWTLLRMIQCESASREITASELSLLRAAQYQAGPPDLKKECSPAILDLKEYVDITRYNSPKYQLRPVTSKTTITELLEKAGLDTTGNWDLVALTATKQAKSFSDQLWSLGGHYRHVFYLTDDVTSHYLGNNRDLLGLNIPCKCNGCDCPGYQNKRPGRDTRGKAKVDFWMERIELSHHAAHCKSHHGGDGQIVLARRKLDPALLHKILERYWIDWNDCMLIFGRGDDGRGNLIDGKTLYLLETLPGMKLRGLKQNTTDEARGLASACLYLNLKLDHQYEGTEGRNLLKSIMRERYHPRFSDFTCLIQRRDAGIDWKDATLFSCGRYGSTYGVPWSVGRRYDQFGNVCYNRYETGIALIRIIANSDGESRIARDNMFCGRLESFYDYVAGNRFKNVVHFYGFMSVPVKTIHGAESNRPAPYKPEAAVPGDRAFAFVFEHTKGPLLEFIGDMVDDCLERETWLAIFNFLHEIGTTLREMHATIGPYRSINPSKILLRPKRSRLRAADFNIPHLHDRYAAPLGSPAPARFEAVLGEPSLVPRRPPAYIAPELLRAGNRPDQHTPATDAYAFASYALELIDKASGGLYAGLGLGLGLGRRRRRGDVRVVYVEVLKGLEDVLAAEGGVAVEGGASSSASASASASSGGGGVDPRTKAMDNFLQLAKDVVSGGVVLDGHYPVPESSHCTHHEESWFTREKVLLYYIYRPRGWSWDTDASSSGSSHDDEEEDIWDNSDADTDSVRSDLTGF</sequence>
<accession>A0ACB7PC16</accession>
<evidence type="ECO:0000313" key="1">
    <source>
        <dbReference type="EMBL" id="KAH6632361.1"/>
    </source>
</evidence>
<dbReference type="EMBL" id="JAGIZQ010000004">
    <property type="protein sequence ID" value="KAH6632361.1"/>
    <property type="molecule type" value="Genomic_DNA"/>
</dbReference>
<organism evidence="1 2">
    <name type="scientific">Chaetomium tenue</name>
    <dbReference type="NCBI Taxonomy" id="1854479"/>
    <lineage>
        <taxon>Eukaryota</taxon>
        <taxon>Fungi</taxon>
        <taxon>Dikarya</taxon>
        <taxon>Ascomycota</taxon>
        <taxon>Pezizomycotina</taxon>
        <taxon>Sordariomycetes</taxon>
        <taxon>Sordariomycetidae</taxon>
        <taxon>Sordariales</taxon>
        <taxon>Chaetomiaceae</taxon>
        <taxon>Chaetomium</taxon>
    </lineage>
</organism>
<keyword evidence="2" id="KW-1185">Reference proteome</keyword>
<dbReference type="Proteomes" id="UP000724584">
    <property type="component" value="Unassembled WGS sequence"/>
</dbReference>
<name>A0ACB7PC16_9PEZI</name>
<proteinExistence type="predicted"/>
<reference evidence="1 2" key="1">
    <citation type="journal article" date="2021" name="Nat. Commun.">
        <title>Genetic determinants of endophytism in the Arabidopsis root mycobiome.</title>
        <authorList>
            <person name="Mesny F."/>
            <person name="Miyauchi S."/>
            <person name="Thiergart T."/>
            <person name="Pickel B."/>
            <person name="Atanasova L."/>
            <person name="Karlsson M."/>
            <person name="Huettel B."/>
            <person name="Barry K.W."/>
            <person name="Haridas S."/>
            <person name="Chen C."/>
            <person name="Bauer D."/>
            <person name="Andreopoulos W."/>
            <person name="Pangilinan J."/>
            <person name="LaButti K."/>
            <person name="Riley R."/>
            <person name="Lipzen A."/>
            <person name="Clum A."/>
            <person name="Drula E."/>
            <person name="Henrissat B."/>
            <person name="Kohler A."/>
            <person name="Grigoriev I.V."/>
            <person name="Martin F.M."/>
            <person name="Hacquard S."/>
        </authorList>
    </citation>
    <scope>NUCLEOTIDE SEQUENCE [LARGE SCALE GENOMIC DNA]</scope>
    <source>
        <strain evidence="1 2">MPI-SDFR-AT-0079</strain>
    </source>
</reference>